<evidence type="ECO:0000259" key="8">
    <source>
        <dbReference type="PROSITE" id="PS50023"/>
    </source>
</evidence>
<evidence type="ECO:0000313" key="10">
    <source>
        <dbReference type="EMBL" id="CAF3661764.1"/>
    </source>
</evidence>
<accession>A0A8S2DDL6</accession>
<dbReference type="Pfam" id="PF00412">
    <property type="entry name" value="LIM"/>
    <property type="match status" value="1"/>
</dbReference>
<dbReference type="EMBL" id="CAJNOK010002852">
    <property type="protein sequence ID" value="CAF0877569.1"/>
    <property type="molecule type" value="Genomic_DNA"/>
</dbReference>
<dbReference type="GO" id="GO:0051893">
    <property type="term" value="P:regulation of focal adhesion assembly"/>
    <property type="evidence" value="ECO:0007669"/>
    <property type="project" value="TreeGrafter"/>
</dbReference>
<evidence type="ECO:0000313" key="9">
    <source>
        <dbReference type="EMBL" id="CAF0877569.1"/>
    </source>
</evidence>
<comment type="similarity">
    <text evidence="1">Belongs to the protein kinase superfamily. TKL Ser/Thr protein kinase family.</text>
</comment>
<dbReference type="PANTHER" id="PTHR15551:SF3">
    <property type="entry name" value="LIM AND CALPONIN HOMOLOGY DOMAINS-CONTAINING PROTEIN 1"/>
    <property type="match status" value="1"/>
</dbReference>
<feature type="domain" description="LIM zinc-binding" evidence="8">
    <location>
        <begin position="152"/>
        <end position="218"/>
    </location>
</feature>
<dbReference type="GO" id="GO:0005524">
    <property type="term" value="F:ATP binding"/>
    <property type="evidence" value="ECO:0007669"/>
    <property type="project" value="InterPro"/>
</dbReference>
<dbReference type="SMART" id="SM00132">
    <property type="entry name" value="LIM"/>
    <property type="match status" value="1"/>
</dbReference>
<dbReference type="InterPro" id="IPR001781">
    <property type="entry name" value="Znf_LIM"/>
</dbReference>
<evidence type="ECO:0000256" key="3">
    <source>
        <dbReference type="ARBA" id="ARBA00022833"/>
    </source>
</evidence>
<dbReference type="Proteomes" id="UP000677228">
    <property type="component" value="Unassembled WGS sequence"/>
</dbReference>
<sequence>MYSMGVLMWEAYSKGSMPWSKVEKDDDVRTKVTNGEILQRPTQCSDEYWLLMVKIMSKLPKNRPRFADIKRDLIETQFKATLAKQAPPSPKPIGQEHLSACGQPEKDSKLPSTSCAQPGQKIVHLFTSKQSQPGIPQPAPTKSRVLSVSGKLRCSKCIDELGQGAAMVIGSLGLYYHIECFRCCVCNTQLPTGVEGADVRVRNQRLHCPNCFSEHNGAWRLN</sequence>
<dbReference type="GO" id="GO:0046872">
    <property type="term" value="F:metal ion binding"/>
    <property type="evidence" value="ECO:0007669"/>
    <property type="project" value="UniProtKB-KW"/>
</dbReference>
<keyword evidence="2 5" id="KW-0479">Metal-binding</keyword>
<dbReference type="PROSITE" id="PS50023">
    <property type="entry name" value="LIM_DOMAIN_2"/>
    <property type="match status" value="1"/>
</dbReference>
<dbReference type="PROSITE" id="PS50011">
    <property type="entry name" value="PROTEIN_KINASE_DOM"/>
    <property type="match status" value="1"/>
</dbReference>
<dbReference type="AlphaFoldDB" id="A0A8S2DDL6"/>
<dbReference type="GO" id="GO:0032034">
    <property type="term" value="F:myosin II head/neck binding"/>
    <property type="evidence" value="ECO:0007669"/>
    <property type="project" value="TreeGrafter"/>
</dbReference>
<organism evidence="9 11">
    <name type="scientific">Didymodactylos carnosus</name>
    <dbReference type="NCBI Taxonomy" id="1234261"/>
    <lineage>
        <taxon>Eukaryota</taxon>
        <taxon>Metazoa</taxon>
        <taxon>Spiralia</taxon>
        <taxon>Gnathifera</taxon>
        <taxon>Rotifera</taxon>
        <taxon>Eurotatoria</taxon>
        <taxon>Bdelloidea</taxon>
        <taxon>Philodinida</taxon>
        <taxon>Philodinidae</taxon>
        <taxon>Didymodactylos</taxon>
    </lineage>
</organism>
<reference evidence="9" key="1">
    <citation type="submission" date="2021-02" db="EMBL/GenBank/DDBJ databases">
        <authorList>
            <person name="Nowell W R."/>
        </authorList>
    </citation>
    <scope>NUCLEOTIDE SEQUENCE</scope>
</reference>
<evidence type="ECO:0000256" key="1">
    <source>
        <dbReference type="ARBA" id="ARBA00005843"/>
    </source>
</evidence>
<keyword evidence="3 5" id="KW-0862">Zinc</keyword>
<protein>
    <recommendedName>
        <fullName evidence="12">LIM zinc-binding domain-containing protein</fullName>
    </recommendedName>
</protein>
<evidence type="ECO:0000313" key="11">
    <source>
        <dbReference type="Proteomes" id="UP000677228"/>
    </source>
</evidence>
<dbReference type="Pfam" id="PF07714">
    <property type="entry name" value="PK_Tyr_Ser-Thr"/>
    <property type="match status" value="1"/>
</dbReference>
<dbReference type="Gene3D" id="2.10.110.10">
    <property type="entry name" value="Cysteine Rich Protein"/>
    <property type="match status" value="1"/>
</dbReference>
<evidence type="ECO:0000256" key="5">
    <source>
        <dbReference type="PROSITE-ProRule" id="PRU00125"/>
    </source>
</evidence>
<feature type="non-terminal residue" evidence="9">
    <location>
        <position position="1"/>
    </location>
</feature>
<evidence type="ECO:0008006" key="12">
    <source>
        <dbReference type="Google" id="ProtNLM"/>
    </source>
</evidence>
<feature type="domain" description="Protein kinase" evidence="7">
    <location>
        <begin position="1"/>
        <end position="78"/>
    </location>
</feature>
<dbReference type="PROSITE" id="PS00478">
    <property type="entry name" value="LIM_DOMAIN_1"/>
    <property type="match status" value="1"/>
</dbReference>
<dbReference type="EMBL" id="CAJOBA010002853">
    <property type="protein sequence ID" value="CAF3661764.1"/>
    <property type="molecule type" value="Genomic_DNA"/>
</dbReference>
<dbReference type="InterPro" id="IPR000719">
    <property type="entry name" value="Prot_kinase_dom"/>
</dbReference>
<comment type="caution">
    <text evidence="9">The sequence shown here is derived from an EMBL/GenBank/DDBJ whole genome shotgun (WGS) entry which is preliminary data.</text>
</comment>
<dbReference type="InterPro" id="IPR001245">
    <property type="entry name" value="Ser-Thr/Tyr_kinase_cat_dom"/>
</dbReference>
<feature type="region of interest" description="Disordered" evidence="6">
    <location>
        <begin position="83"/>
        <end position="116"/>
    </location>
</feature>
<evidence type="ECO:0000256" key="4">
    <source>
        <dbReference type="ARBA" id="ARBA00023038"/>
    </source>
</evidence>
<dbReference type="InterPro" id="IPR011009">
    <property type="entry name" value="Kinase-like_dom_sf"/>
</dbReference>
<dbReference type="GO" id="GO:0001725">
    <property type="term" value="C:stress fiber"/>
    <property type="evidence" value="ECO:0007669"/>
    <property type="project" value="TreeGrafter"/>
</dbReference>
<dbReference type="Proteomes" id="UP000682733">
    <property type="component" value="Unassembled WGS sequence"/>
</dbReference>
<dbReference type="CDD" id="cd08368">
    <property type="entry name" value="LIM"/>
    <property type="match status" value="1"/>
</dbReference>
<dbReference type="GO" id="GO:0004672">
    <property type="term" value="F:protein kinase activity"/>
    <property type="evidence" value="ECO:0007669"/>
    <property type="project" value="InterPro"/>
</dbReference>
<evidence type="ECO:0000259" key="7">
    <source>
        <dbReference type="PROSITE" id="PS50011"/>
    </source>
</evidence>
<gene>
    <name evidence="9" type="ORF">OVA965_LOCUS8450</name>
    <name evidence="10" type="ORF">TMI583_LOCUS8446</name>
</gene>
<dbReference type="GO" id="GO:0051496">
    <property type="term" value="P:positive regulation of stress fiber assembly"/>
    <property type="evidence" value="ECO:0007669"/>
    <property type="project" value="TreeGrafter"/>
</dbReference>
<evidence type="ECO:0000256" key="2">
    <source>
        <dbReference type="ARBA" id="ARBA00022723"/>
    </source>
</evidence>
<name>A0A8S2DDL6_9BILA</name>
<dbReference type="SUPFAM" id="SSF56112">
    <property type="entry name" value="Protein kinase-like (PK-like)"/>
    <property type="match status" value="1"/>
</dbReference>
<dbReference type="PANTHER" id="PTHR15551">
    <property type="entry name" value="LIM DOMAIN ONLY 7"/>
    <property type="match status" value="1"/>
</dbReference>
<proteinExistence type="inferred from homology"/>
<dbReference type="Gene3D" id="1.10.510.10">
    <property type="entry name" value="Transferase(Phosphotransferase) domain 1"/>
    <property type="match status" value="1"/>
</dbReference>
<evidence type="ECO:0000256" key="6">
    <source>
        <dbReference type="SAM" id="MobiDB-lite"/>
    </source>
</evidence>
<keyword evidence="4 5" id="KW-0440">LIM domain</keyword>